<evidence type="ECO:0000259" key="2">
    <source>
        <dbReference type="Pfam" id="PF13472"/>
    </source>
</evidence>
<protein>
    <submittedName>
        <fullName evidence="3">GDSL family lipase</fullName>
    </submittedName>
</protein>
<dbReference type="InterPro" id="IPR051532">
    <property type="entry name" value="Ester_Hydrolysis_Enzymes"/>
</dbReference>
<dbReference type="OrthoDB" id="9790057at2"/>
<dbReference type="SUPFAM" id="SSF52266">
    <property type="entry name" value="SGNH hydrolase"/>
    <property type="match status" value="1"/>
</dbReference>
<sequence length="224" mass="25371">MKRMILLAACAIPAFASAQTAPKIDSSYANWYYEGRMELYNQLNHQPADILFLGNSITERGEWHELLPGKKIANRGIGGDNTFGLLARLDGVIQQQPKKIFLLIGINDIGRGLPTEVILQNYRRILTKLTQGLPKTKIIVQSVLPMNEVKLPYAYLKNKADQIRALNEGIVPLATEFNLTYLNLHPLFADEKGELKAEYTKDGIHLEPVAYVDWVNWLKKQKQL</sequence>
<evidence type="ECO:0000313" key="4">
    <source>
        <dbReference type="Proteomes" id="UP000278351"/>
    </source>
</evidence>
<keyword evidence="1" id="KW-0732">Signal</keyword>
<dbReference type="PANTHER" id="PTHR30383:SF5">
    <property type="entry name" value="SGNH HYDROLASE-TYPE ESTERASE DOMAIN-CONTAINING PROTEIN"/>
    <property type="match status" value="1"/>
</dbReference>
<dbReference type="Pfam" id="PF13472">
    <property type="entry name" value="Lipase_GDSL_2"/>
    <property type="match status" value="1"/>
</dbReference>
<dbReference type="AlphaFoldDB" id="A0A3N4PZS7"/>
<dbReference type="Proteomes" id="UP000278351">
    <property type="component" value="Unassembled WGS sequence"/>
</dbReference>
<reference evidence="3 4" key="1">
    <citation type="submission" date="2018-11" db="EMBL/GenBank/DDBJ databases">
        <title>Chitinophaga lutea sp.nov., isolate from arsenic contaminated soil.</title>
        <authorList>
            <person name="Zong Y."/>
        </authorList>
    </citation>
    <scope>NUCLEOTIDE SEQUENCE [LARGE SCALE GENOMIC DNA]</scope>
    <source>
        <strain evidence="3 4">ZY74</strain>
    </source>
</reference>
<accession>A0A3N4PZS7</accession>
<feature type="chain" id="PRO_5018336130" evidence="1">
    <location>
        <begin position="19"/>
        <end position="224"/>
    </location>
</feature>
<feature type="signal peptide" evidence="1">
    <location>
        <begin position="1"/>
        <end position="18"/>
    </location>
</feature>
<dbReference type="InterPro" id="IPR036514">
    <property type="entry name" value="SGNH_hydro_sf"/>
</dbReference>
<comment type="caution">
    <text evidence="3">The sequence shown here is derived from an EMBL/GenBank/DDBJ whole genome shotgun (WGS) entry which is preliminary data.</text>
</comment>
<dbReference type="PANTHER" id="PTHR30383">
    <property type="entry name" value="THIOESTERASE 1/PROTEASE 1/LYSOPHOSPHOLIPASE L1"/>
    <property type="match status" value="1"/>
</dbReference>
<gene>
    <name evidence="3" type="ORF">EGT74_21290</name>
</gene>
<dbReference type="EMBL" id="RPDH01000002">
    <property type="protein sequence ID" value="RPE09527.1"/>
    <property type="molecule type" value="Genomic_DNA"/>
</dbReference>
<dbReference type="Gene3D" id="3.40.50.1110">
    <property type="entry name" value="SGNH hydrolase"/>
    <property type="match status" value="1"/>
</dbReference>
<feature type="domain" description="SGNH hydrolase-type esterase" evidence="2">
    <location>
        <begin position="52"/>
        <end position="210"/>
    </location>
</feature>
<evidence type="ECO:0000313" key="3">
    <source>
        <dbReference type="EMBL" id="RPE09527.1"/>
    </source>
</evidence>
<name>A0A3N4PZS7_9BACT</name>
<dbReference type="InterPro" id="IPR013830">
    <property type="entry name" value="SGNH_hydro"/>
</dbReference>
<dbReference type="GO" id="GO:0004622">
    <property type="term" value="F:phosphatidylcholine lysophospholipase activity"/>
    <property type="evidence" value="ECO:0007669"/>
    <property type="project" value="TreeGrafter"/>
</dbReference>
<proteinExistence type="predicted"/>
<evidence type="ECO:0000256" key="1">
    <source>
        <dbReference type="SAM" id="SignalP"/>
    </source>
</evidence>
<keyword evidence="4" id="KW-1185">Reference proteome</keyword>
<organism evidence="3 4">
    <name type="scientific">Chitinophaga lutea</name>
    <dbReference type="NCBI Taxonomy" id="2488634"/>
    <lineage>
        <taxon>Bacteria</taxon>
        <taxon>Pseudomonadati</taxon>
        <taxon>Bacteroidota</taxon>
        <taxon>Chitinophagia</taxon>
        <taxon>Chitinophagales</taxon>
        <taxon>Chitinophagaceae</taxon>
        <taxon>Chitinophaga</taxon>
    </lineage>
</organism>